<evidence type="ECO:0000313" key="4">
    <source>
        <dbReference type="Proteomes" id="UP000275846"/>
    </source>
</evidence>
<evidence type="ECO:0000313" key="3">
    <source>
        <dbReference type="EMBL" id="VDM01574.1"/>
    </source>
</evidence>
<dbReference type="InterPro" id="IPR013087">
    <property type="entry name" value="Znf_C2H2_type"/>
</dbReference>
<dbReference type="InterPro" id="IPR043502">
    <property type="entry name" value="DNA/RNA_pol_sf"/>
</dbReference>
<name>A0A183TFE0_SCHSO</name>
<dbReference type="PROSITE" id="PS00028">
    <property type="entry name" value="ZINC_FINGER_C2H2_1"/>
    <property type="match status" value="1"/>
</dbReference>
<dbReference type="AlphaFoldDB" id="A0A183TFE0"/>
<gene>
    <name evidence="3" type="ORF">SSLN_LOCUS15188</name>
</gene>
<proteinExistence type="predicted"/>
<reference evidence="5" key="1">
    <citation type="submission" date="2016-06" db="UniProtKB">
        <authorList>
            <consortium name="WormBaseParasite"/>
        </authorList>
    </citation>
    <scope>IDENTIFICATION</scope>
</reference>
<dbReference type="Proteomes" id="UP000275846">
    <property type="component" value="Unassembled WGS sequence"/>
</dbReference>
<dbReference type="EMBL" id="UYSU01039676">
    <property type="protein sequence ID" value="VDM01574.1"/>
    <property type="molecule type" value="Genomic_DNA"/>
</dbReference>
<dbReference type="GO" id="GO:0008270">
    <property type="term" value="F:zinc ion binding"/>
    <property type="evidence" value="ECO:0007669"/>
    <property type="project" value="UniProtKB-KW"/>
</dbReference>
<dbReference type="Pfam" id="PF00078">
    <property type="entry name" value="RVT_1"/>
    <property type="match status" value="1"/>
</dbReference>
<evidence type="ECO:0000256" key="1">
    <source>
        <dbReference type="PROSITE-ProRule" id="PRU00042"/>
    </source>
</evidence>
<sequence>MDTMLTSTEGAPAYLDDIIVTGSSPHELLQCLKTILSQMQEYGFHLRLEKCNIFMPSCEIPMFSSGDSILTYPHGDRTFTSHIGLVSRLRIHCTEADETVRKAPIHHRDRHISCPHTITHRMGLFGYMRIYDSEINHNVNSTDTPCPHSAPAIINAIATLKTAINNLPAPPGFSCPHCVSNFNSRIGLVGHLRIHRTETGEPVPEAPKYSCRDCLRCSHISHRPIRSHAPSRQTTVNHRRLNDISAHYLHQSIHNTLNITMYLRISQNPRNRTLKGCQSGAYPRSRRRLRVLCGRPVNWESGGNGSSISPGLVNPGVCVMGATSCCGARTRVRRPVSQCAHSRIRQLTGLDGG</sequence>
<dbReference type="SUPFAM" id="SSF56672">
    <property type="entry name" value="DNA/RNA polymerases"/>
    <property type="match status" value="1"/>
</dbReference>
<evidence type="ECO:0000259" key="2">
    <source>
        <dbReference type="PROSITE" id="PS50157"/>
    </source>
</evidence>
<organism evidence="5">
    <name type="scientific">Schistocephalus solidus</name>
    <name type="common">Tapeworm</name>
    <dbReference type="NCBI Taxonomy" id="70667"/>
    <lineage>
        <taxon>Eukaryota</taxon>
        <taxon>Metazoa</taxon>
        <taxon>Spiralia</taxon>
        <taxon>Lophotrochozoa</taxon>
        <taxon>Platyhelminthes</taxon>
        <taxon>Cestoda</taxon>
        <taxon>Eucestoda</taxon>
        <taxon>Diphyllobothriidea</taxon>
        <taxon>Diphyllobothriidae</taxon>
        <taxon>Schistocephalus</taxon>
    </lineage>
</organism>
<reference evidence="3 4" key="2">
    <citation type="submission" date="2018-11" db="EMBL/GenBank/DDBJ databases">
        <authorList>
            <consortium name="Pathogen Informatics"/>
        </authorList>
    </citation>
    <scope>NUCLEOTIDE SEQUENCE [LARGE SCALE GENOMIC DNA]</scope>
    <source>
        <strain evidence="3 4">NST_G2</strain>
    </source>
</reference>
<evidence type="ECO:0000313" key="5">
    <source>
        <dbReference type="WBParaSite" id="SSLN_0001575601-mRNA-1"/>
    </source>
</evidence>
<accession>A0A183TFE0</accession>
<feature type="domain" description="C2H2-type" evidence="2">
    <location>
        <begin position="173"/>
        <end position="200"/>
    </location>
</feature>
<protein>
    <submittedName>
        <fullName evidence="5">C2H2-type domain-containing protein</fullName>
    </submittedName>
</protein>
<keyword evidence="4" id="KW-1185">Reference proteome</keyword>
<keyword evidence="1" id="KW-0862">Zinc</keyword>
<dbReference type="Gene3D" id="3.30.70.270">
    <property type="match status" value="1"/>
</dbReference>
<dbReference type="InterPro" id="IPR000477">
    <property type="entry name" value="RT_dom"/>
</dbReference>
<dbReference type="InterPro" id="IPR043128">
    <property type="entry name" value="Rev_trsase/Diguanyl_cyclase"/>
</dbReference>
<dbReference type="WBParaSite" id="SSLN_0001575601-mRNA-1">
    <property type="protein sequence ID" value="SSLN_0001575601-mRNA-1"/>
    <property type="gene ID" value="SSLN_0001575601"/>
</dbReference>
<dbReference type="PROSITE" id="PS50157">
    <property type="entry name" value="ZINC_FINGER_C2H2_2"/>
    <property type="match status" value="1"/>
</dbReference>
<dbReference type="OrthoDB" id="8117402at2759"/>
<keyword evidence="1" id="KW-0479">Metal-binding</keyword>
<keyword evidence="1" id="KW-0863">Zinc-finger</keyword>